<evidence type="ECO:0000256" key="1">
    <source>
        <dbReference type="ARBA" id="ARBA00019060"/>
    </source>
</evidence>
<evidence type="ECO:0000259" key="5">
    <source>
        <dbReference type="Pfam" id="PF21369"/>
    </source>
</evidence>
<dbReference type="STRING" id="1071381.G8C0H7"/>
<dbReference type="OMA" id="RNVCQCC"/>
<dbReference type="eggNOG" id="KOG0153">
    <property type="taxonomic scope" value="Eukaryota"/>
</dbReference>
<sequence length="365" mass="41910">MSSDEREFNICDSCFGRSSNIRMTKIPNGAECKICTFPFDVFQFKSTNRSANVKKSIICFKCSNQRNVCQCCMLDLKWHIPIKVRDKIVSIINNDKSMQTEEAKNDMMKRFLALKDVKLGAAKITDDDVKLEKLMSQLGEYIRKEKALQNQRADDADLKLDNHGRSNAKEFENINIEHVLKKLPLQASFQLKEDVNETERSYFLYNIDQSLPEWKITNKISEILKISDWQEKNSNSVIIKHKSRCGGVRLKNAILASNFVKSIIKDDLILKTKEGLFRGILKIDGHHVFVIPWSMGFSNGSFGNSLKENIKLNIILDKLIRLENNRNDLSTESTTSSGKARIQNKGKIEKKDKNKKSKRITNIQL</sequence>
<name>G8C0H7_TETPH</name>
<keyword evidence="2" id="KW-0694">RNA-binding</keyword>
<dbReference type="GO" id="GO:0000974">
    <property type="term" value="C:Prp19 complex"/>
    <property type="evidence" value="ECO:0007669"/>
    <property type="project" value="EnsemblFungi"/>
</dbReference>
<evidence type="ECO:0000313" key="7">
    <source>
        <dbReference type="Proteomes" id="UP000005666"/>
    </source>
</evidence>
<dbReference type="RefSeq" id="XP_003688126.1">
    <property type="nucleotide sequence ID" value="XM_003688078.1"/>
</dbReference>
<evidence type="ECO:0000256" key="3">
    <source>
        <dbReference type="ARBA" id="ARBA00025609"/>
    </source>
</evidence>
<dbReference type="InterPro" id="IPR048995">
    <property type="entry name" value="STL11/RBM22-like_N"/>
</dbReference>
<dbReference type="GO" id="GO:0071007">
    <property type="term" value="C:U2-type catalytic step 2 spliceosome"/>
    <property type="evidence" value="ECO:0007669"/>
    <property type="project" value="TreeGrafter"/>
</dbReference>
<gene>
    <name evidence="6" type="primary">TPHA0M01170</name>
    <name evidence="6" type="ordered locus">TPHA_0M01170</name>
</gene>
<evidence type="ECO:0000256" key="4">
    <source>
        <dbReference type="SAM" id="MobiDB-lite"/>
    </source>
</evidence>
<dbReference type="GO" id="GO:0071006">
    <property type="term" value="C:U2-type catalytic step 1 spliceosome"/>
    <property type="evidence" value="ECO:0007669"/>
    <property type="project" value="TreeGrafter"/>
</dbReference>
<dbReference type="Pfam" id="PF21369">
    <property type="entry name" value="STL11_N"/>
    <property type="match status" value="1"/>
</dbReference>
<keyword evidence="7" id="KW-1185">Reference proteome</keyword>
<dbReference type="OrthoDB" id="10259600at2759"/>
<dbReference type="EMBL" id="HE612868">
    <property type="protein sequence ID" value="CCE65692.1"/>
    <property type="molecule type" value="Genomic_DNA"/>
</dbReference>
<dbReference type="KEGG" id="tpf:TPHA_0M01170"/>
<accession>G8C0H7</accession>
<dbReference type="GeneID" id="11531865"/>
<evidence type="ECO:0000256" key="2">
    <source>
        <dbReference type="ARBA" id="ARBA00022884"/>
    </source>
</evidence>
<proteinExistence type="predicted"/>
<dbReference type="PANTHER" id="PTHR14089">
    <property type="entry name" value="PRE-MRNA-SPLICING FACTOR RBM22"/>
    <property type="match status" value="1"/>
</dbReference>
<comment type="function">
    <text evidence="3">Involved in pre-mRNA splicing. Facilitates the cooperative formation of U2/U6 helix II in association with stem II in the spliceosome. Binds to RNA.</text>
</comment>
<dbReference type="AlphaFoldDB" id="G8C0H7"/>
<feature type="compositionally biased region" description="Polar residues" evidence="4">
    <location>
        <begin position="329"/>
        <end position="338"/>
    </location>
</feature>
<feature type="region of interest" description="Disordered" evidence="4">
    <location>
        <begin position="329"/>
        <end position="365"/>
    </location>
</feature>
<dbReference type="Proteomes" id="UP000005666">
    <property type="component" value="Chromosome 13"/>
</dbReference>
<dbReference type="PANTHER" id="PTHR14089:SF6">
    <property type="entry name" value="PRE-MRNA-SPLICING FACTOR RBM22"/>
    <property type="match status" value="1"/>
</dbReference>
<organism evidence="6 7">
    <name type="scientific">Tetrapisispora phaffii (strain ATCC 24235 / CBS 4417 / NBRC 1672 / NRRL Y-8282 / UCD 70-5)</name>
    <name type="common">Yeast</name>
    <name type="synonym">Fabospora phaffii</name>
    <dbReference type="NCBI Taxonomy" id="1071381"/>
    <lineage>
        <taxon>Eukaryota</taxon>
        <taxon>Fungi</taxon>
        <taxon>Dikarya</taxon>
        <taxon>Ascomycota</taxon>
        <taxon>Saccharomycotina</taxon>
        <taxon>Saccharomycetes</taxon>
        <taxon>Saccharomycetales</taxon>
        <taxon>Saccharomycetaceae</taxon>
        <taxon>Tetrapisispora</taxon>
    </lineage>
</organism>
<dbReference type="GO" id="GO:0017070">
    <property type="term" value="F:U6 snRNA binding"/>
    <property type="evidence" value="ECO:0007669"/>
    <property type="project" value="EnsemblFungi"/>
</dbReference>
<dbReference type="GO" id="GO:0036002">
    <property type="term" value="F:pre-mRNA binding"/>
    <property type="evidence" value="ECO:0007669"/>
    <property type="project" value="TreeGrafter"/>
</dbReference>
<dbReference type="InterPro" id="IPR039171">
    <property type="entry name" value="Cwc2/Slt11"/>
</dbReference>
<evidence type="ECO:0000313" key="6">
    <source>
        <dbReference type="EMBL" id="CCE65692.1"/>
    </source>
</evidence>
<protein>
    <recommendedName>
        <fullName evidence="1">Pre-mRNA-splicing factor SLT11</fullName>
    </recommendedName>
</protein>
<dbReference type="HOGENOM" id="CLU_027112_1_1_1"/>
<dbReference type="GO" id="GO:0000398">
    <property type="term" value="P:mRNA splicing, via spliceosome"/>
    <property type="evidence" value="ECO:0007669"/>
    <property type="project" value="EnsemblFungi"/>
</dbReference>
<feature type="domain" description="STL11/RBM22-like N-terminal" evidence="5">
    <location>
        <begin position="9"/>
        <end position="125"/>
    </location>
</feature>
<reference evidence="6 7" key="1">
    <citation type="journal article" date="2011" name="Proc. Natl. Acad. Sci. U.S.A.">
        <title>Evolutionary erosion of yeast sex chromosomes by mating-type switching accidents.</title>
        <authorList>
            <person name="Gordon J.L."/>
            <person name="Armisen D."/>
            <person name="Proux-Wera E."/>
            <person name="Oheigeartaigh S.S."/>
            <person name="Byrne K.P."/>
            <person name="Wolfe K.H."/>
        </authorList>
    </citation>
    <scope>NUCLEOTIDE SEQUENCE [LARGE SCALE GENOMIC DNA]</scope>
    <source>
        <strain evidence="7">ATCC 24235 / CBS 4417 / NBRC 1672 / NRRL Y-8282 / UCD 70-5</strain>
    </source>
</reference>